<protein>
    <recommendedName>
        <fullName evidence="10">peptidoglycan glycosyltransferase</fullName>
        <ecNumber evidence="10">2.4.99.28</ecNumber>
    </recommendedName>
</protein>
<accession>A0A7D4BCH4</accession>
<dbReference type="GO" id="GO:0030288">
    <property type="term" value="C:outer membrane-bounded periplasmic space"/>
    <property type="evidence" value="ECO:0007669"/>
    <property type="project" value="TreeGrafter"/>
</dbReference>
<dbReference type="InterPro" id="IPR012338">
    <property type="entry name" value="Beta-lactam/transpept-like"/>
</dbReference>
<dbReference type="NCBIfam" id="TIGR02073">
    <property type="entry name" value="PBP_1c"/>
    <property type="match status" value="1"/>
</dbReference>
<evidence type="ECO:0000259" key="14">
    <source>
        <dbReference type="Pfam" id="PF06832"/>
    </source>
</evidence>
<comment type="similarity">
    <text evidence="2">In the C-terminal section; belongs to the transpeptidase family.</text>
</comment>
<dbReference type="InterPro" id="IPR009647">
    <property type="entry name" value="PBP_C"/>
</dbReference>
<dbReference type="EC" id="2.4.99.28" evidence="10"/>
<keyword evidence="7" id="KW-0808">Transferase</keyword>
<evidence type="ECO:0000256" key="5">
    <source>
        <dbReference type="ARBA" id="ARBA00022670"/>
    </source>
</evidence>
<reference evidence="15 16" key="1">
    <citation type="submission" date="2019-07" db="EMBL/GenBank/DDBJ databases">
        <title>Thalassofilum flectens gen. nov., sp. nov., a novel moderate thermophilic anaerobe from a shallow sea hot spring in Kunashir Island (Russia), representing a new family in the order Bacteroidales, and proposal of Thalassofilacea fam. nov.</title>
        <authorList>
            <person name="Kochetkova T.V."/>
            <person name="Podosokorskaya O.A."/>
            <person name="Novikov A."/>
            <person name="Elcheninov A.G."/>
            <person name="Toshchakov S.V."/>
            <person name="Kublanov I.V."/>
        </authorList>
    </citation>
    <scope>NUCLEOTIDE SEQUENCE [LARGE SCALE GENOMIC DNA]</scope>
    <source>
        <strain evidence="15 16">38-H</strain>
    </source>
</reference>
<dbReference type="EMBL" id="CP041345">
    <property type="protein sequence ID" value="QKG80880.1"/>
    <property type="molecule type" value="Genomic_DNA"/>
</dbReference>
<dbReference type="InterPro" id="IPR050396">
    <property type="entry name" value="Glycosyltr_51/Transpeptidase"/>
</dbReference>
<feature type="domain" description="Penicillin-binding C-terminal" evidence="14">
    <location>
        <begin position="685"/>
        <end position="771"/>
    </location>
</feature>
<dbReference type="PANTHER" id="PTHR32282">
    <property type="entry name" value="BINDING PROTEIN TRANSPEPTIDASE, PUTATIVE-RELATED"/>
    <property type="match status" value="1"/>
</dbReference>
<evidence type="ECO:0000256" key="1">
    <source>
        <dbReference type="ARBA" id="ARBA00004752"/>
    </source>
</evidence>
<evidence type="ECO:0000256" key="6">
    <source>
        <dbReference type="ARBA" id="ARBA00022676"/>
    </source>
</evidence>
<name>A0A7D4BCH4_9BACT</name>
<feature type="domain" description="Penicillin-binding protein transpeptidase" evidence="12">
    <location>
        <begin position="300"/>
        <end position="551"/>
    </location>
</feature>
<dbReference type="AlphaFoldDB" id="A0A7D4BCH4"/>
<dbReference type="Gene3D" id="1.10.3810.10">
    <property type="entry name" value="Biosynthetic peptidoglycan transglycosylase-like"/>
    <property type="match status" value="1"/>
</dbReference>
<dbReference type="PANTHER" id="PTHR32282:SF15">
    <property type="entry name" value="PENICILLIN-BINDING PROTEIN 1C"/>
    <property type="match status" value="1"/>
</dbReference>
<proteinExistence type="inferred from homology"/>
<dbReference type="GO" id="GO:0008955">
    <property type="term" value="F:peptidoglycan glycosyltransferase activity"/>
    <property type="evidence" value="ECO:0007669"/>
    <property type="project" value="UniProtKB-EC"/>
</dbReference>
<dbReference type="SUPFAM" id="SSF53955">
    <property type="entry name" value="Lysozyme-like"/>
    <property type="match status" value="1"/>
</dbReference>
<dbReference type="RefSeq" id="WP_173076068.1">
    <property type="nucleotide sequence ID" value="NZ_CP041345.1"/>
</dbReference>
<dbReference type="InterPro" id="IPR001264">
    <property type="entry name" value="Glyco_trans_51"/>
</dbReference>
<feature type="domain" description="Glycosyl transferase family 51" evidence="13">
    <location>
        <begin position="60"/>
        <end position="220"/>
    </location>
</feature>
<dbReference type="Pfam" id="PF00905">
    <property type="entry name" value="Transpeptidase"/>
    <property type="match status" value="1"/>
</dbReference>
<dbReference type="Pfam" id="PF00912">
    <property type="entry name" value="Transgly"/>
    <property type="match status" value="1"/>
</dbReference>
<dbReference type="InterPro" id="IPR036950">
    <property type="entry name" value="PBP_transglycosylase"/>
</dbReference>
<evidence type="ECO:0000256" key="3">
    <source>
        <dbReference type="ARBA" id="ARBA00007739"/>
    </source>
</evidence>
<keyword evidence="5" id="KW-0645">Protease</keyword>
<keyword evidence="4" id="KW-0121">Carboxypeptidase</keyword>
<dbReference type="Pfam" id="PF06832">
    <property type="entry name" value="BiPBP_C"/>
    <property type="match status" value="1"/>
</dbReference>
<dbReference type="Gene3D" id="3.40.710.10">
    <property type="entry name" value="DD-peptidase/beta-lactamase superfamily"/>
    <property type="match status" value="1"/>
</dbReference>
<comment type="catalytic activity">
    <reaction evidence="11">
        <text>[GlcNAc-(1-&gt;4)-Mur2Ac(oyl-L-Ala-gamma-D-Glu-L-Lys-D-Ala-D-Ala)](n)-di-trans,octa-cis-undecaprenyl diphosphate + beta-D-GlcNAc-(1-&gt;4)-Mur2Ac(oyl-L-Ala-gamma-D-Glu-L-Lys-D-Ala-D-Ala)-di-trans,octa-cis-undecaprenyl diphosphate = [GlcNAc-(1-&gt;4)-Mur2Ac(oyl-L-Ala-gamma-D-Glu-L-Lys-D-Ala-D-Ala)](n+1)-di-trans,octa-cis-undecaprenyl diphosphate + di-trans,octa-cis-undecaprenyl diphosphate + H(+)</text>
        <dbReference type="Rhea" id="RHEA:23708"/>
        <dbReference type="Rhea" id="RHEA-COMP:9602"/>
        <dbReference type="Rhea" id="RHEA-COMP:9603"/>
        <dbReference type="ChEBI" id="CHEBI:15378"/>
        <dbReference type="ChEBI" id="CHEBI:58405"/>
        <dbReference type="ChEBI" id="CHEBI:60033"/>
        <dbReference type="ChEBI" id="CHEBI:78435"/>
        <dbReference type="EC" id="2.4.99.28"/>
    </reaction>
</comment>
<sequence length="779" mass="87663">MKIDYRSTYIKYMLAGVLLLLAFLLFVRPVHFKASTSTVLLDRNGQLLSATVTDEGMWQFPAPDSVPLRFATCLLQFEDAYFYYHPGFNPVSLVRAAIQNIRKNEIVSGASTITMQLVRLSRKVKPRTYLEKVIEIVLAFRTELAYSKKSILAMYASHAPFGGNVVGLDAAAWRYYNTSPNNLSWAEAATLAVLPNAPGLIFPGRNQHLLKTKRDFLLTKLYKKGIIDKQTYQLSLLEPLPNPTNRLKQRATHLLTRCIKDGLKGRIIHSTINLEYQNNATQIAKRYYRHFLANGIRNLAILVIDNKTGEVPVYIGNILSNNPNFSSRVDIITSPRSYGSLLKPFLYAYMLSEGLLLPRQLVKDVPIAVAGFAPKNFSKTFEGAVNANEIISRSLNVPSVILLKKYGIEKFYNNIKRTGLRSINKPPSHYGLSIILGGAESTMWELARAYSALARSAINDSLRKTFISYTLNTKSQKSDTFDAHGISAGAAYLTLQALTESKRPGEDGTWRNFIASQTIAWKTGTSYGFRDAWAIGVTPKYTVAVWVGNADGEGRPILIGAATAAPVMFDIFSILPSSSWLSPPYYDLKTVTTCKRTGMLASTNCNDVIDELVPAVKTKTLPCFYHKKIFLDETEDYRVNRTCFPDKNIKDTSWFILPPAQEWFYKKTHFDYTPLPPLHPKCKTQDDLTKNIDLVYPYYGADIYIPIENDGKRGQVILKATHRKPESTIYWHLDNKFIGVTQNVHELAISPKPGSYVLTLVDENGEELKRRIKIIGEVR</sequence>
<dbReference type="GO" id="GO:0006508">
    <property type="term" value="P:proteolysis"/>
    <property type="evidence" value="ECO:0007669"/>
    <property type="project" value="UniProtKB-KW"/>
</dbReference>
<dbReference type="SUPFAM" id="SSF56601">
    <property type="entry name" value="beta-lactamase/transpeptidase-like"/>
    <property type="match status" value="1"/>
</dbReference>
<keyword evidence="8" id="KW-0378">Hydrolase</keyword>
<organism evidence="15 16">
    <name type="scientific">Tenuifilum thalassicum</name>
    <dbReference type="NCBI Taxonomy" id="2590900"/>
    <lineage>
        <taxon>Bacteria</taxon>
        <taxon>Pseudomonadati</taxon>
        <taxon>Bacteroidota</taxon>
        <taxon>Bacteroidia</taxon>
        <taxon>Bacteroidales</taxon>
        <taxon>Tenuifilaceae</taxon>
        <taxon>Tenuifilum</taxon>
    </lineage>
</organism>
<comment type="pathway">
    <text evidence="1">Cell wall biogenesis; peptidoglycan biosynthesis.</text>
</comment>
<comment type="similarity">
    <text evidence="3">In the N-terminal section; belongs to the glycosyltransferase 51 family.</text>
</comment>
<evidence type="ECO:0000256" key="7">
    <source>
        <dbReference type="ARBA" id="ARBA00022679"/>
    </source>
</evidence>
<evidence type="ECO:0000256" key="8">
    <source>
        <dbReference type="ARBA" id="ARBA00022801"/>
    </source>
</evidence>
<dbReference type="KEGG" id="ttz:FHG85_11600"/>
<dbReference type="InterPro" id="IPR011815">
    <property type="entry name" value="PBP_1c"/>
</dbReference>
<dbReference type="InterPro" id="IPR001460">
    <property type="entry name" value="PCN-bd_Tpept"/>
</dbReference>
<evidence type="ECO:0000256" key="11">
    <source>
        <dbReference type="ARBA" id="ARBA00049902"/>
    </source>
</evidence>
<keyword evidence="16" id="KW-1185">Reference proteome</keyword>
<evidence type="ECO:0000259" key="12">
    <source>
        <dbReference type="Pfam" id="PF00905"/>
    </source>
</evidence>
<evidence type="ECO:0000256" key="9">
    <source>
        <dbReference type="ARBA" id="ARBA00023268"/>
    </source>
</evidence>
<keyword evidence="9" id="KW-0511">Multifunctional enzyme</keyword>
<dbReference type="Proteomes" id="UP000500961">
    <property type="component" value="Chromosome"/>
</dbReference>
<evidence type="ECO:0000256" key="4">
    <source>
        <dbReference type="ARBA" id="ARBA00022645"/>
    </source>
</evidence>
<evidence type="ECO:0000259" key="13">
    <source>
        <dbReference type="Pfam" id="PF00912"/>
    </source>
</evidence>
<dbReference type="GO" id="GO:0008658">
    <property type="term" value="F:penicillin binding"/>
    <property type="evidence" value="ECO:0007669"/>
    <property type="project" value="InterPro"/>
</dbReference>
<evidence type="ECO:0000313" key="15">
    <source>
        <dbReference type="EMBL" id="QKG80880.1"/>
    </source>
</evidence>
<evidence type="ECO:0000256" key="2">
    <source>
        <dbReference type="ARBA" id="ARBA00007090"/>
    </source>
</evidence>
<dbReference type="GO" id="GO:0004180">
    <property type="term" value="F:carboxypeptidase activity"/>
    <property type="evidence" value="ECO:0007669"/>
    <property type="project" value="UniProtKB-KW"/>
</dbReference>
<dbReference type="GO" id="GO:0009252">
    <property type="term" value="P:peptidoglycan biosynthetic process"/>
    <property type="evidence" value="ECO:0007669"/>
    <property type="project" value="InterPro"/>
</dbReference>
<evidence type="ECO:0000256" key="10">
    <source>
        <dbReference type="ARBA" id="ARBA00044770"/>
    </source>
</evidence>
<dbReference type="InterPro" id="IPR023346">
    <property type="entry name" value="Lysozyme-like_dom_sf"/>
</dbReference>
<keyword evidence="6" id="KW-0328">Glycosyltransferase</keyword>
<evidence type="ECO:0000313" key="16">
    <source>
        <dbReference type="Proteomes" id="UP000500961"/>
    </source>
</evidence>
<gene>
    <name evidence="15" type="primary">pbpC</name>
    <name evidence="15" type="ORF">FHG85_11600</name>
</gene>